<keyword evidence="7 8" id="KW-0460">Magnesium</keyword>
<evidence type="ECO:0000256" key="5">
    <source>
        <dbReference type="ARBA" id="ARBA00022756"/>
    </source>
</evidence>
<dbReference type="CDD" id="cd03109">
    <property type="entry name" value="DTBS"/>
    <property type="match status" value="1"/>
</dbReference>
<evidence type="ECO:0000256" key="8">
    <source>
        <dbReference type="HAMAP-Rule" id="MF_00336"/>
    </source>
</evidence>
<feature type="binding site" evidence="8">
    <location>
        <begin position="187"/>
        <end position="188"/>
    </location>
    <ligand>
        <name>ATP</name>
        <dbReference type="ChEBI" id="CHEBI:30616"/>
    </ligand>
</feature>
<dbReference type="GO" id="GO:0005829">
    <property type="term" value="C:cytosol"/>
    <property type="evidence" value="ECO:0007669"/>
    <property type="project" value="TreeGrafter"/>
</dbReference>
<evidence type="ECO:0000313" key="9">
    <source>
        <dbReference type="EMBL" id="NDW20916.1"/>
    </source>
</evidence>
<keyword evidence="1 8" id="KW-0963">Cytoplasm</keyword>
<protein>
    <recommendedName>
        <fullName evidence="8">ATP-dependent dethiobiotin synthetase BioD</fullName>
        <ecNumber evidence="8">6.3.3.3</ecNumber>
    </recommendedName>
    <alternativeName>
        <fullName evidence="8">DTB synthetase</fullName>
        <shortName evidence="8">DTBS</shortName>
    </alternativeName>
    <alternativeName>
        <fullName evidence="8">Dethiobiotin synthase</fullName>
    </alternativeName>
</protein>
<dbReference type="GO" id="GO:0042803">
    <property type="term" value="F:protein homodimerization activity"/>
    <property type="evidence" value="ECO:0007669"/>
    <property type="project" value="UniProtKB-ARBA"/>
</dbReference>
<sequence>MKQYFVTGTDTEVGKTYVTCQLLTAATRLNKKAIGYKPVSAGCDLINHEWVNEDAANIQKANSIQLPISEINPITLKPPIAPHIAASEENVVLSDDKIMQGLAHLQSYQPDLLLMEGAGGWRLPLNIPSRGTALAATQSRFMSDVVSAIGMEVILVVGMRLGCLNHALLTAEAIRQDGLTIAGWVANDITGNMSRYSDNLASLKALLPEPLLAEIPFQQAPKDEALNFALEQLC</sequence>
<comment type="function">
    <text evidence="8">Catalyzes a mechanistically unusual reaction, the ATP-dependent insertion of CO2 between the N7 and N8 nitrogen atoms of 7,8-diaminopelargonic acid (DAPA, also called 7,8-diammoniononanoate) to form a ureido ring.</text>
</comment>
<evidence type="ECO:0000313" key="10">
    <source>
        <dbReference type="Proteomes" id="UP000478837"/>
    </source>
</evidence>
<feature type="binding site" evidence="8">
    <location>
        <position position="16"/>
    </location>
    <ligand>
        <name>Mg(2+)</name>
        <dbReference type="ChEBI" id="CHEBI:18420"/>
    </ligand>
</feature>
<dbReference type="HAMAP" id="MF_00336">
    <property type="entry name" value="BioD"/>
    <property type="match status" value="1"/>
</dbReference>
<comment type="pathway">
    <text evidence="8">Cofactor biosynthesis; biotin biosynthesis; biotin from 7,8-diaminononanoate: step 1/2.</text>
</comment>
<feature type="binding site" evidence="8">
    <location>
        <begin position="116"/>
        <end position="119"/>
    </location>
    <ligand>
        <name>ATP</name>
        <dbReference type="ChEBI" id="CHEBI:30616"/>
    </ligand>
</feature>
<accession>A0A6L9MS09</accession>
<dbReference type="AlphaFoldDB" id="A0A6L9MS09"/>
<dbReference type="EMBL" id="JAAAWP010000002">
    <property type="protein sequence ID" value="NDW20916.1"/>
    <property type="molecule type" value="Genomic_DNA"/>
</dbReference>
<dbReference type="Pfam" id="PF13500">
    <property type="entry name" value="AAA_26"/>
    <property type="match status" value="1"/>
</dbReference>
<dbReference type="SUPFAM" id="SSF52540">
    <property type="entry name" value="P-loop containing nucleoside triphosphate hydrolases"/>
    <property type="match status" value="1"/>
</dbReference>
<dbReference type="GO" id="GO:0004141">
    <property type="term" value="F:dethiobiotin synthase activity"/>
    <property type="evidence" value="ECO:0007669"/>
    <property type="project" value="UniProtKB-UniRule"/>
</dbReference>
<dbReference type="PANTHER" id="PTHR43210">
    <property type="entry name" value="DETHIOBIOTIN SYNTHETASE"/>
    <property type="match status" value="1"/>
</dbReference>
<comment type="catalytic activity">
    <reaction evidence="8">
        <text>(7R,8S)-7,8-diammoniononanoate + CO2 + ATP = (4R,5S)-dethiobiotin + ADP + phosphate + 3 H(+)</text>
        <dbReference type="Rhea" id="RHEA:15805"/>
        <dbReference type="ChEBI" id="CHEBI:15378"/>
        <dbReference type="ChEBI" id="CHEBI:16526"/>
        <dbReference type="ChEBI" id="CHEBI:30616"/>
        <dbReference type="ChEBI" id="CHEBI:43474"/>
        <dbReference type="ChEBI" id="CHEBI:149469"/>
        <dbReference type="ChEBI" id="CHEBI:149473"/>
        <dbReference type="ChEBI" id="CHEBI:456216"/>
        <dbReference type="EC" id="6.3.3.3"/>
    </reaction>
</comment>
<dbReference type="GO" id="GO:0000287">
    <property type="term" value="F:magnesium ion binding"/>
    <property type="evidence" value="ECO:0007669"/>
    <property type="project" value="UniProtKB-UniRule"/>
</dbReference>
<dbReference type="GO" id="GO:0009102">
    <property type="term" value="P:biotin biosynthetic process"/>
    <property type="evidence" value="ECO:0007669"/>
    <property type="project" value="UniProtKB-UniRule"/>
</dbReference>
<evidence type="ECO:0000256" key="6">
    <source>
        <dbReference type="ARBA" id="ARBA00022840"/>
    </source>
</evidence>
<organism evidence="9 10">
    <name type="scientific">Alteromonas hispanica</name>
    <dbReference type="NCBI Taxonomy" id="315421"/>
    <lineage>
        <taxon>Bacteria</taxon>
        <taxon>Pseudomonadati</taxon>
        <taxon>Pseudomonadota</taxon>
        <taxon>Gammaproteobacteria</taxon>
        <taxon>Alteromonadales</taxon>
        <taxon>Alteromonadaceae</taxon>
        <taxon>Alteromonas/Salinimonas group</taxon>
        <taxon>Alteromonas</taxon>
    </lineage>
</organism>
<dbReference type="RefSeq" id="WP_163110593.1">
    <property type="nucleotide sequence ID" value="NZ_JAAAWP010000002.1"/>
</dbReference>
<dbReference type="UniPathway" id="UPA00078">
    <property type="reaction ID" value="UER00161"/>
</dbReference>
<dbReference type="InterPro" id="IPR004472">
    <property type="entry name" value="DTB_synth_BioD"/>
</dbReference>
<dbReference type="PIRSF" id="PIRSF006755">
    <property type="entry name" value="DTB_synth"/>
    <property type="match status" value="1"/>
</dbReference>
<comment type="cofactor">
    <cofactor evidence="8">
        <name>Mg(2+)</name>
        <dbReference type="ChEBI" id="CHEBI:18420"/>
    </cofactor>
</comment>
<comment type="similarity">
    <text evidence="8">Belongs to the dethiobiotin synthetase family.</text>
</comment>
<gene>
    <name evidence="8 9" type="primary">bioD</name>
    <name evidence="9" type="ORF">GTW09_05220</name>
</gene>
<feature type="binding site" evidence="8">
    <location>
        <begin position="12"/>
        <end position="17"/>
    </location>
    <ligand>
        <name>ATP</name>
        <dbReference type="ChEBI" id="CHEBI:30616"/>
    </ligand>
</feature>
<dbReference type="FunFam" id="3.40.50.300:FF:000292">
    <property type="entry name" value="ATP-dependent dethiobiotin synthetase BioD"/>
    <property type="match status" value="1"/>
</dbReference>
<feature type="binding site" evidence="8">
    <location>
        <position position="116"/>
    </location>
    <ligand>
        <name>Mg(2+)</name>
        <dbReference type="ChEBI" id="CHEBI:18420"/>
    </ligand>
</feature>
<comment type="subcellular location">
    <subcellularLocation>
        <location evidence="8">Cytoplasm</location>
    </subcellularLocation>
</comment>
<dbReference type="EC" id="6.3.3.3" evidence="8"/>
<proteinExistence type="inferred from homology"/>
<evidence type="ECO:0000256" key="2">
    <source>
        <dbReference type="ARBA" id="ARBA00022598"/>
    </source>
</evidence>
<keyword evidence="5 8" id="KW-0093">Biotin biosynthesis</keyword>
<feature type="binding site" evidence="8">
    <location>
        <position position="54"/>
    </location>
    <ligand>
        <name>Mg(2+)</name>
        <dbReference type="ChEBI" id="CHEBI:18420"/>
    </ligand>
</feature>
<reference evidence="9 10" key="1">
    <citation type="submission" date="2020-01" db="EMBL/GenBank/DDBJ databases">
        <title>Genomes of bacteria type strains.</title>
        <authorList>
            <person name="Chen J."/>
            <person name="Zhu S."/>
            <person name="Yang J."/>
        </authorList>
    </citation>
    <scope>NUCLEOTIDE SEQUENCE [LARGE SCALE GENOMIC DNA]</scope>
    <source>
        <strain evidence="9 10">LMG 22958</strain>
    </source>
</reference>
<feature type="binding site" evidence="8">
    <location>
        <position position="218"/>
    </location>
    <ligand>
        <name>ATP</name>
        <dbReference type="ChEBI" id="CHEBI:30616"/>
    </ligand>
</feature>
<dbReference type="Gene3D" id="3.40.50.300">
    <property type="entry name" value="P-loop containing nucleotide triphosphate hydrolases"/>
    <property type="match status" value="1"/>
</dbReference>
<feature type="binding site" evidence="8">
    <location>
        <position position="54"/>
    </location>
    <ligand>
        <name>ATP</name>
        <dbReference type="ChEBI" id="CHEBI:30616"/>
    </ligand>
</feature>
<dbReference type="InterPro" id="IPR027417">
    <property type="entry name" value="P-loop_NTPase"/>
</dbReference>
<dbReference type="NCBIfam" id="TIGR00347">
    <property type="entry name" value="bioD"/>
    <property type="match status" value="1"/>
</dbReference>
<evidence type="ECO:0000256" key="3">
    <source>
        <dbReference type="ARBA" id="ARBA00022723"/>
    </source>
</evidence>
<dbReference type="Proteomes" id="UP000478837">
    <property type="component" value="Unassembled WGS sequence"/>
</dbReference>
<comment type="subunit">
    <text evidence="8">Homodimer.</text>
</comment>
<keyword evidence="6 8" id="KW-0067">ATP-binding</keyword>
<feature type="active site" evidence="8">
    <location>
        <position position="37"/>
    </location>
</feature>
<keyword evidence="10" id="KW-1185">Reference proteome</keyword>
<dbReference type="GO" id="GO:0005524">
    <property type="term" value="F:ATP binding"/>
    <property type="evidence" value="ECO:0007669"/>
    <property type="project" value="UniProtKB-UniRule"/>
</dbReference>
<keyword evidence="2 8" id="KW-0436">Ligase</keyword>
<keyword evidence="4 8" id="KW-0547">Nucleotide-binding</keyword>
<keyword evidence="3 8" id="KW-0479">Metal-binding</keyword>
<comment type="caution">
    <text evidence="9">The sequence shown here is derived from an EMBL/GenBank/DDBJ whole genome shotgun (WGS) entry which is preliminary data.</text>
</comment>
<dbReference type="PANTHER" id="PTHR43210:SF5">
    <property type="entry name" value="DETHIOBIOTIN SYNTHETASE"/>
    <property type="match status" value="1"/>
</dbReference>
<evidence type="ECO:0000256" key="4">
    <source>
        <dbReference type="ARBA" id="ARBA00022741"/>
    </source>
</evidence>
<comment type="caution">
    <text evidence="8">Lacks conserved residue(s) required for the propagation of feature annotation.</text>
</comment>
<name>A0A6L9MS09_9ALTE</name>
<evidence type="ECO:0000256" key="1">
    <source>
        <dbReference type="ARBA" id="ARBA00022490"/>
    </source>
</evidence>
<evidence type="ECO:0000256" key="7">
    <source>
        <dbReference type="ARBA" id="ARBA00022842"/>
    </source>
</evidence>